<evidence type="ECO:0000313" key="3">
    <source>
        <dbReference type="Proteomes" id="UP000314294"/>
    </source>
</evidence>
<dbReference type="OrthoDB" id="8964816at2759"/>
<dbReference type="EMBL" id="SRLO01001452">
    <property type="protein sequence ID" value="TNN37721.1"/>
    <property type="molecule type" value="Genomic_DNA"/>
</dbReference>
<evidence type="ECO:0000313" key="2">
    <source>
        <dbReference type="EMBL" id="TNN37721.1"/>
    </source>
</evidence>
<protein>
    <submittedName>
        <fullName evidence="2">Uncharacterized protein</fullName>
    </submittedName>
</protein>
<organism evidence="2 3">
    <name type="scientific">Liparis tanakae</name>
    <name type="common">Tanaka's snailfish</name>
    <dbReference type="NCBI Taxonomy" id="230148"/>
    <lineage>
        <taxon>Eukaryota</taxon>
        <taxon>Metazoa</taxon>
        <taxon>Chordata</taxon>
        <taxon>Craniata</taxon>
        <taxon>Vertebrata</taxon>
        <taxon>Euteleostomi</taxon>
        <taxon>Actinopterygii</taxon>
        <taxon>Neopterygii</taxon>
        <taxon>Teleostei</taxon>
        <taxon>Neoteleostei</taxon>
        <taxon>Acanthomorphata</taxon>
        <taxon>Eupercaria</taxon>
        <taxon>Perciformes</taxon>
        <taxon>Cottioidei</taxon>
        <taxon>Cottales</taxon>
        <taxon>Liparidae</taxon>
        <taxon>Liparis</taxon>
    </lineage>
</organism>
<keyword evidence="1" id="KW-0175">Coiled coil</keyword>
<reference evidence="2 3" key="1">
    <citation type="submission" date="2019-03" db="EMBL/GenBank/DDBJ databases">
        <title>First draft genome of Liparis tanakae, snailfish: a comprehensive survey of snailfish specific genes.</title>
        <authorList>
            <person name="Kim W."/>
            <person name="Song I."/>
            <person name="Jeong J.-H."/>
            <person name="Kim D."/>
            <person name="Kim S."/>
            <person name="Ryu S."/>
            <person name="Song J.Y."/>
            <person name="Lee S.K."/>
        </authorList>
    </citation>
    <scope>NUCLEOTIDE SEQUENCE [LARGE SCALE GENOMIC DNA]</scope>
    <source>
        <tissue evidence="2">Muscle</tissue>
    </source>
</reference>
<name>A0A4Z2FA27_9TELE</name>
<accession>A0A4Z2FA27</accession>
<gene>
    <name evidence="2" type="ORF">EYF80_052118</name>
</gene>
<evidence type="ECO:0000256" key="1">
    <source>
        <dbReference type="SAM" id="Coils"/>
    </source>
</evidence>
<proteinExistence type="predicted"/>
<dbReference type="AlphaFoldDB" id="A0A4Z2FA27"/>
<comment type="caution">
    <text evidence="2">The sequence shown here is derived from an EMBL/GenBank/DDBJ whole genome shotgun (WGS) entry which is preliminary data.</text>
</comment>
<dbReference type="Proteomes" id="UP000314294">
    <property type="component" value="Unassembled WGS sequence"/>
</dbReference>
<keyword evidence="3" id="KW-1185">Reference proteome</keyword>
<sequence>MKFDMDMRVLQEENTDLHQNLLQTVVCIESLEAELQRTRDELSHVKEKYKSLLESHTGTKQANNLLGEHLQIAPPDAGAGLGPGEVVPVQRFDLRYRDGLLRGVHHHRAAPTEDAEAPRD</sequence>
<feature type="coiled-coil region" evidence="1">
    <location>
        <begin position="28"/>
        <end position="55"/>
    </location>
</feature>